<dbReference type="RefSeq" id="WP_086713496.1">
    <property type="nucleotide sequence ID" value="NZ_AP025492.1"/>
</dbReference>
<accession>A0A5M9NP32</accession>
<evidence type="ECO:0000313" key="2">
    <source>
        <dbReference type="Proteomes" id="UP000322521"/>
    </source>
</evidence>
<dbReference type="InterPro" id="IPR023137">
    <property type="entry name" value="BrxA_sf"/>
</dbReference>
<reference evidence="1 2" key="1">
    <citation type="submission" date="2019-09" db="EMBL/GenBank/DDBJ databases">
        <title>Draft genome sequence of various Type strains from the CCUG.</title>
        <authorList>
            <person name="Pineiro-Iglesias B."/>
            <person name="Tunovic T."/>
            <person name="Unosson C."/>
            <person name="Inganas E."/>
            <person name="Ohlen M."/>
            <person name="Cardew S."/>
            <person name="Jensie-Markopoulos S."/>
            <person name="Salva-Serra F."/>
            <person name="Jaen-Luchoro D."/>
            <person name="Karlsson R."/>
            <person name="Svensson-Stadler L."/>
            <person name="Chun J."/>
            <person name="Moore E."/>
        </authorList>
    </citation>
    <scope>NUCLEOTIDE SEQUENCE [LARGE SCALE GENOMIC DNA]</scope>
    <source>
        <strain evidence="1 2">CCUG 56969T</strain>
    </source>
</reference>
<keyword evidence="2" id="KW-1185">Reference proteome</keyword>
<dbReference type="AlphaFoldDB" id="A0A5M9NP32"/>
<protein>
    <submittedName>
        <fullName evidence="1">Uncharacterized protein</fullName>
    </submittedName>
</protein>
<organism evidence="1 2">
    <name type="scientific">Vibrio gigantis</name>
    <dbReference type="NCBI Taxonomy" id="296199"/>
    <lineage>
        <taxon>Bacteria</taxon>
        <taxon>Pseudomonadati</taxon>
        <taxon>Pseudomonadota</taxon>
        <taxon>Gammaproteobacteria</taxon>
        <taxon>Vibrionales</taxon>
        <taxon>Vibrionaceae</taxon>
        <taxon>Vibrio</taxon>
    </lineage>
</organism>
<dbReference type="Proteomes" id="UP000322521">
    <property type="component" value="Unassembled WGS sequence"/>
</dbReference>
<proteinExistence type="predicted"/>
<dbReference type="OrthoDB" id="69057at2"/>
<evidence type="ECO:0000313" key="1">
    <source>
        <dbReference type="EMBL" id="KAA8672334.1"/>
    </source>
</evidence>
<gene>
    <name evidence="1" type="ORF">F4W18_15350</name>
</gene>
<sequence length="259" mass="29616">MNNQAYLKALGFKFGNSGAHTSRSMMIEELKILLFGRPENATLEDYRQDIEVFNVLQKPSENARKYSFQPLASMYGLSPDIFLFKVFREWWEQHEGSQSILALQLAVARDPLLRSSAEVILNLEPGQHLSRETMETFLSKDDPERFSAASLKSFAQNINGTWTQAGYLSGRAKKYREIPEVSYVNVAYALFLAHCHGLSGQRLFDSFWCRMLAQDKERLFELAHRASLRGMINFKQASEVVEVTFPGLVMPELNESEDE</sequence>
<comment type="caution">
    <text evidence="1">The sequence shown here is derived from an EMBL/GenBank/DDBJ whole genome shotgun (WGS) entry which is preliminary data.</text>
</comment>
<name>A0A5M9NP32_9VIBR</name>
<dbReference type="Gene3D" id="1.10.3540.10">
    <property type="entry name" value="uncharacterized protein from magnetospirillum magneticum domain"/>
    <property type="match status" value="1"/>
</dbReference>
<dbReference type="EMBL" id="VXJS01000009">
    <property type="protein sequence ID" value="KAA8672334.1"/>
    <property type="molecule type" value="Genomic_DNA"/>
</dbReference>